<feature type="compositionally biased region" description="Low complexity" evidence="1">
    <location>
        <begin position="285"/>
        <end position="296"/>
    </location>
</feature>
<dbReference type="GeneID" id="107074252"/>
<proteinExistence type="predicted"/>
<reference evidence="4" key="1">
    <citation type="submission" date="2025-08" db="UniProtKB">
        <authorList>
            <consortium name="RefSeq"/>
        </authorList>
    </citation>
    <scope>IDENTIFICATION</scope>
    <source>
        <tissue evidence="4">Whole body</tissue>
    </source>
</reference>
<feature type="region of interest" description="Disordered" evidence="1">
    <location>
        <begin position="273"/>
        <end position="296"/>
    </location>
</feature>
<dbReference type="PANTHER" id="PTHR33327">
    <property type="entry name" value="ENDONUCLEASE"/>
    <property type="match status" value="1"/>
</dbReference>
<organism evidence="3 4">
    <name type="scientific">Polistes dominula</name>
    <name type="common">European paper wasp</name>
    <name type="synonym">Vespa dominula</name>
    <dbReference type="NCBI Taxonomy" id="743375"/>
    <lineage>
        <taxon>Eukaryota</taxon>
        <taxon>Metazoa</taxon>
        <taxon>Ecdysozoa</taxon>
        <taxon>Arthropoda</taxon>
        <taxon>Hexapoda</taxon>
        <taxon>Insecta</taxon>
        <taxon>Pterygota</taxon>
        <taxon>Neoptera</taxon>
        <taxon>Endopterygota</taxon>
        <taxon>Hymenoptera</taxon>
        <taxon>Apocrita</taxon>
        <taxon>Aculeata</taxon>
        <taxon>Vespoidea</taxon>
        <taxon>Vespidae</taxon>
        <taxon>Polistinae</taxon>
        <taxon>Polistini</taxon>
        <taxon>Polistes</taxon>
    </lineage>
</organism>
<dbReference type="InterPro" id="IPR055469">
    <property type="entry name" value="DUF7041"/>
</dbReference>
<accession>A0ABM1JEV0</accession>
<name>A0ABM1JEV0_POLDO</name>
<gene>
    <name evidence="4" type="primary">LOC107074252</name>
</gene>
<feature type="region of interest" description="Disordered" evidence="1">
    <location>
        <begin position="1"/>
        <end position="26"/>
    </location>
</feature>
<dbReference type="Pfam" id="PF23055">
    <property type="entry name" value="DUF7041"/>
    <property type="match status" value="1"/>
</dbReference>
<protein>
    <submittedName>
        <fullName evidence="4">Uncharacterized protein LOC107074252</fullName>
    </submittedName>
</protein>
<feature type="compositionally biased region" description="Polar residues" evidence="1">
    <location>
        <begin position="15"/>
        <end position="26"/>
    </location>
</feature>
<feature type="region of interest" description="Disordered" evidence="1">
    <location>
        <begin position="214"/>
        <end position="234"/>
    </location>
</feature>
<dbReference type="PANTHER" id="PTHR33327:SF3">
    <property type="entry name" value="RNA-DIRECTED DNA POLYMERASE"/>
    <property type="match status" value="1"/>
</dbReference>
<dbReference type="Proteomes" id="UP000694924">
    <property type="component" value="Unplaced"/>
</dbReference>
<evidence type="ECO:0000259" key="2">
    <source>
        <dbReference type="Pfam" id="PF23055"/>
    </source>
</evidence>
<evidence type="ECO:0000313" key="4">
    <source>
        <dbReference type="RefSeq" id="XP_015190988.1"/>
    </source>
</evidence>
<feature type="compositionally biased region" description="Basic residues" evidence="1">
    <location>
        <begin position="273"/>
        <end position="284"/>
    </location>
</feature>
<sequence length="326" mass="36529">MPITRAEASQRDTELQNTAPAATPTSDALTTACTCTCAEASQPCDAGRRPCRFPPFTRQWPDLWFVQLEAIFRNYGMHSDDDRYYAAVAELDQDTVGELQDVLWTPPATGKYEQLKKHIIARFGDTVEKRLQKLFSGLTMGDRSPSQLLRHMRYLAGDNVSDDDIKIRWFDLLPPQISQLLWLLQTMDLDELAARADGVYEVVLGVCATRQGRPLSPPGTALPRPPPQRDNMDGENTAMHAMLANLIISINRVADQLHQLTIAIGGLSCPRSRARSRAQSRSRSRAASGGTAPARSSWCRYHRKFREKARNCTPPCSYEQDRALNK</sequence>
<dbReference type="RefSeq" id="XP_015190988.1">
    <property type="nucleotide sequence ID" value="XM_015335502.1"/>
</dbReference>
<keyword evidence="3" id="KW-1185">Reference proteome</keyword>
<evidence type="ECO:0000256" key="1">
    <source>
        <dbReference type="SAM" id="MobiDB-lite"/>
    </source>
</evidence>
<feature type="domain" description="DUF7041" evidence="2">
    <location>
        <begin position="54"/>
        <end position="135"/>
    </location>
</feature>
<evidence type="ECO:0000313" key="3">
    <source>
        <dbReference type="Proteomes" id="UP000694924"/>
    </source>
</evidence>